<protein>
    <submittedName>
        <fullName evidence="3">LysM domain-containing protein</fullName>
    </submittedName>
    <submittedName>
        <fullName evidence="2">LysM domain/BON superfamily protein</fullName>
    </submittedName>
</protein>
<evidence type="ECO:0000313" key="3">
    <source>
        <dbReference type="EMBL" id="RGE68854.1"/>
    </source>
</evidence>
<evidence type="ECO:0000313" key="4">
    <source>
        <dbReference type="Proteomes" id="UP000095765"/>
    </source>
</evidence>
<dbReference type="Pfam" id="PF01476">
    <property type="entry name" value="LysM"/>
    <property type="match status" value="1"/>
</dbReference>
<sequence length="236" mass="26465">MPLLLQKAKIYQIDPPPTLLQSPITVLFNPSEYVIERTVNYAEHVIQGLDLPIAQFVNGSAERLTMNLFFDTYEAGVSAGSIADSVKLAATSLLPEAGKIDVTEYTSQIYALMDVAGDRHAPPLVEFRWGGLSFQGYVVSVRQEFLMFTFTGKPVRARLEVTFQRHISPQDQLTGEPRNSPDRTKYWTVQAGDTLTAIAAQEYGDPELWREIARVNRIDNPRLLKTGQVIKIPAWL</sequence>
<evidence type="ECO:0000313" key="2">
    <source>
        <dbReference type="EMBL" id="CUP20943.1"/>
    </source>
</evidence>
<accession>A0A174L9Y2</accession>
<dbReference type="InterPro" id="IPR036779">
    <property type="entry name" value="LysM_dom_sf"/>
</dbReference>
<dbReference type="InterPro" id="IPR045361">
    <property type="entry name" value="CIS_tube_prot_N"/>
</dbReference>
<organism evidence="2 4">
    <name type="scientific">Anaerotruncus colihominis</name>
    <dbReference type="NCBI Taxonomy" id="169435"/>
    <lineage>
        <taxon>Bacteria</taxon>
        <taxon>Bacillati</taxon>
        <taxon>Bacillota</taxon>
        <taxon>Clostridia</taxon>
        <taxon>Eubacteriales</taxon>
        <taxon>Oscillospiraceae</taxon>
        <taxon>Anaerotruncus</taxon>
    </lineage>
</organism>
<dbReference type="CDD" id="cd00118">
    <property type="entry name" value="LysM"/>
    <property type="match status" value="1"/>
</dbReference>
<dbReference type="EMBL" id="CZBE01000001">
    <property type="protein sequence ID" value="CUP20943.1"/>
    <property type="molecule type" value="Genomic_DNA"/>
</dbReference>
<gene>
    <name evidence="3" type="ORF">DXC40_06055</name>
    <name evidence="2" type="ORF">ERS852551_00095</name>
</gene>
<reference evidence="3 5" key="2">
    <citation type="submission" date="2018-08" db="EMBL/GenBank/DDBJ databases">
        <title>A genome reference for cultivated species of the human gut microbiota.</title>
        <authorList>
            <person name="Zou Y."/>
            <person name="Xue W."/>
            <person name="Luo G."/>
        </authorList>
    </citation>
    <scope>NUCLEOTIDE SEQUENCE [LARGE SCALE GENOMIC DNA]</scope>
    <source>
        <strain evidence="3 5">TF05-12AC</strain>
    </source>
</reference>
<dbReference type="GeneID" id="72464340"/>
<evidence type="ECO:0000259" key="1">
    <source>
        <dbReference type="PROSITE" id="PS51782"/>
    </source>
</evidence>
<reference evidence="2 4" key="1">
    <citation type="submission" date="2015-09" db="EMBL/GenBank/DDBJ databases">
        <authorList>
            <consortium name="Pathogen Informatics"/>
        </authorList>
    </citation>
    <scope>NUCLEOTIDE SEQUENCE [LARGE SCALE GENOMIC DNA]</scope>
    <source>
        <strain evidence="2 4">2789STDY5834939</strain>
    </source>
</reference>
<dbReference type="OrthoDB" id="9815939at2"/>
<dbReference type="PROSITE" id="PS51782">
    <property type="entry name" value="LYSM"/>
    <property type="match status" value="1"/>
</dbReference>
<dbReference type="EMBL" id="QVME01000002">
    <property type="protein sequence ID" value="RGE68854.1"/>
    <property type="molecule type" value="Genomic_DNA"/>
</dbReference>
<name>A0A174L9Y2_9FIRM</name>
<evidence type="ECO:0000313" key="5">
    <source>
        <dbReference type="Proteomes" id="UP000260828"/>
    </source>
</evidence>
<dbReference type="AlphaFoldDB" id="A0A174L9Y2"/>
<feature type="domain" description="LysM" evidence="1">
    <location>
        <begin position="185"/>
        <end position="232"/>
    </location>
</feature>
<dbReference type="InterPro" id="IPR018392">
    <property type="entry name" value="LysM"/>
</dbReference>
<dbReference type="Gene3D" id="3.10.350.10">
    <property type="entry name" value="LysM domain"/>
    <property type="match status" value="1"/>
</dbReference>
<proteinExistence type="predicted"/>
<dbReference type="SUPFAM" id="SSF54106">
    <property type="entry name" value="LysM domain"/>
    <property type="match status" value="1"/>
</dbReference>
<dbReference type="RefSeq" id="WP_006874532.1">
    <property type="nucleotide sequence ID" value="NZ_CABIWA010000002.1"/>
</dbReference>
<dbReference type="Proteomes" id="UP000260828">
    <property type="component" value="Unassembled WGS sequence"/>
</dbReference>
<dbReference type="Proteomes" id="UP000095765">
    <property type="component" value="Unassembled WGS sequence"/>
</dbReference>
<dbReference type="SMART" id="SM00257">
    <property type="entry name" value="LysM"/>
    <property type="match status" value="1"/>
</dbReference>
<dbReference type="Pfam" id="PF19266">
    <property type="entry name" value="CIS_tube"/>
    <property type="match status" value="1"/>
</dbReference>